<evidence type="ECO:0000256" key="2">
    <source>
        <dbReference type="ARBA" id="ARBA00022475"/>
    </source>
</evidence>
<feature type="transmembrane region" description="Helical" evidence="10">
    <location>
        <begin position="158"/>
        <end position="177"/>
    </location>
</feature>
<evidence type="ECO:0000256" key="10">
    <source>
        <dbReference type="SAM" id="Phobius"/>
    </source>
</evidence>
<evidence type="ECO:0000259" key="12">
    <source>
        <dbReference type="Pfam" id="PF05425"/>
    </source>
</evidence>
<organism evidence="13">
    <name type="scientific">freshwater metagenome</name>
    <dbReference type="NCBI Taxonomy" id="449393"/>
    <lineage>
        <taxon>unclassified sequences</taxon>
        <taxon>metagenomes</taxon>
        <taxon>ecological metagenomes</taxon>
    </lineage>
</organism>
<dbReference type="InterPro" id="IPR007348">
    <property type="entry name" value="CopC_dom"/>
</dbReference>
<evidence type="ECO:0000256" key="3">
    <source>
        <dbReference type="ARBA" id="ARBA00022692"/>
    </source>
</evidence>
<keyword evidence="6 10" id="KW-1133">Transmembrane helix</keyword>
<name>A0A6J7PFL2_9ZZZZ</name>
<sequence length="589" mass="60974">MPSISTLGQVVPPRPSSLPARVLAACALLLGVLLFGAAPASAHAVLTRVSPEPDAVLEESPKEISLSFTETISIPAQGIRLFDPSGSEISGVTAVARGNTMTAQVPPLTADGSYTVAWKAVSADGHAVSGAYLFHLRVATLTQPVVGAESGVALWPSLLRILGTVMSIGALALYLGRPQLFGWRRRQRLALWGVASIGALLCLLSSVAAAGPLRSTGWSISFSTSTGRLTALALVLTLCGLVLALCTQGLARSRASDSDEPTTLSRNADRALAVLAVLSVATIALEGHAVAINPVALSVTLTLGHVMAALCWGAGLVWLEARTRSASATELQAVVIKRSPWAIGAVVMLGITGALLILNRVPLNELLSSWYGRLGILKLVLLFVAVGLALSNRYRLTPKLLAPKLLTGPAPGQAASDQPAADQAVSAQPASDQPVPVQPAAVSQLRRSVRIEMLVLALALLLGATLAQVAPPQAGVGGTAGGSFSERAAFGTGQVELRVDPGQRGMNEVHVTALGSDGRLMPGVEELELSLSLAADNIGPLKPEMQTITEGHSVSYARFPFAGEWTVLVTARLSKFEALSAVFTVPIGT</sequence>
<dbReference type="InterPro" id="IPR032694">
    <property type="entry name" value="CopC/D"/>
</dbReference>
<dbReference type="PANTHER" id="PTHR34820">
    <property type="entry name" value="INNER MEMBRANE PROTEIN YEBZ"/>
    <property type="match status" value="1"/>
</dbReference>
<keyword evidence="5" id="KW-0732">Signal</keyword>
<protein>
    <submittedName>
        <fullName evidence="13">Unannotated protein</fullName>
    </submittedName>
</protein>
<evidence type="ECO:0000259" key="11">
    <source>
        <dbReference type="Pfam" id="PF04234"/>
    </source>
</evidence>
<feature type="compositionally biased region" description="Low complexity" evidence="9">
    <location>
        <begin position="411"/>
        <end position="434"/>
    </location>
</feature>
<evidence type="ECO:0000256" key="6">
    <source>
        <dbReference type="ARBA" id="ARBA00022989"/>
    </source>
</evidence>
<proteinExistence type="predicted"/>
<dbReference type="GO" id="GO:0005507">
    <property type="term" value="F:copper ion binding"/>
    <property type="evidence" value="ECO:0007669"/>
    <property type="project" value="InterPro"/>
</dbReference>
<evidence type="ECO:0000256" key="4">
    <source>
        <dbReference type="ARBA" id="ARBA00022723"/>
    </source>
</evidence>
<feature type="transmembrane region" description="Helical" evidence="10">
    <location>
        <begin position="272"/>
        <end position="291"/>
    </location>
</feature>
<feature type="domain" description="Copper resistance protein D" evidence="12">
    <location>
        <begin position="339"/>
        <end position="466"/>
    </location>
</feature>
<evidence type="ECO:0000256" key="1">
    <source>
        <dbReference type="ARBA" id="ARBA00004651"/>
    </source>
</evidence>
<feature type="transmembrane region" description="Helical" evidence="10">
    <location>
        <begin position="297"/>
        <end position="319"/>
    </location>
</feature>
<dbReference type="SUPFAM" id="SSF81296">
    <property type="entry name" value="E set domains"/>
    <property type="match status" value="1"/>
</dbReference>
<evidence type="ECO:0000256" key="5">
    <source>
        <dbReference type="ARBA" id="ARBA00022729"/>
    </source>
</evidence>
<feature type="transmembrane region" description="Helical" evidence="10">
    <location>
        <begin position="453"/>
        <end position="470"/>
    </location>
</feature>
<gene>
    <name evidence="13" type="ORF">UFOPK3914_02170</name>
</gene>
<keyword evidence="7" id="KW-0186">Copper</keyword>
<evidence type="ECO:0000256" key="7">
    <source>
        <dbReference type="ARBA" id="ARBA00023008"/>
    </source>
</evidence>
<evidence type="ECO:0000313" key="13">
    <source>
        <dbReference type="EMBL" id="CAB5001462.1"/>
    </source>
</evidence>
<dbReference type="AlphaFoldDB" id="A0A6J7PFL2"/>
<accession>A0A6J7PFL2</accession>
<keyword evidence="2" id="KW-1003">Cell membrane</keyword>
<dbReference type="InterPro" id="IPR008457">
    <property type="entry name" value="Cu-R_CopD_dom"/>
</dbReference>
<comment type="subcellular location">
    <subcellularLocation>
        <location evidence="1">Cell membrane</location>
        <topology evidence="1">Multi-pass membrane protein</topology>
    </subcellularLocation>
</comment>
<dbReference type="PANTHER" id="PTHR34820:SF4">
    <property type="entry name" value="INNER MEMBRANE PROTEIN YEBZ"/>
    <property type="match status" value="1"/>
</dbReference>
<dbReference type="GO" id="GO:0005886">
    <property type="term" value="C:plasma membrane"/>
    <property type="evidence" value="ECO:0007669"/>
    <property type="project" value="UniProtKB-SubCell"/>
</dbReference>
<feature type="transmembrane region" description="Helical" evidence="10">
    <location>
        <begin position="370"/>
        <end position="390"/>
    </location>
</feature>
<evidence type="ECO:0000256" key="8">
    <source>
        <dbReference type="ARBA" id="ARBA00023136"/>
    </source>
</evidence>
<feature type="transmembrane region" description="Helical" evidence="10">
    <location>
        <begin position="231"/>
        <end position="251"/>
    </location>
</feature>
<dbReference type="GO" id="GO:0042597">
    <property type="term" value="C:periplasmic space"/>
    <property type="evidence" value="ECO:0007669"/>
    <property type="project" value="InterPro"/>
</dbReference>
<feature type="region of interest" description="Disordered" evidence="9">
    <location>
        <begin position="411"/>
        <end position="436"/>
    </location>
</feature>
<dbReference type="Pfam" id="PF05425">
    <property type="entry name" value="CopD"/>
    <property type="match status" value="1"/>
</dbReference>
<feature type="transmembrane region" description="Helical" evidence="10">
    <location>
        <begin position="189"/>
        <end position="211"/>
    </location>
</feature>
<dbReference type="Gene3D" id="2.60.40.1220">
    <property type="match status" value="1"/>
</dbReference>
<dbReference type="InterPro" id="IPR014755">
    <property type="entry name" value="Cu-Rt/internalin_Ig-like"/>
</dbReference>
<reference evidence="13" key="1">
    <citation type="submission" date="2020-05" db="EMBL/GenBank/DDBJ databases">
        <authorList>
            <person name="Chiriac C."/>
            <person name="Salcher M."/>
            <person name="Ghai R."/>
            <person name="Kavagutti S V."/>
        </authorList>
    </citation>
    <scope>NUCLEOTIDE SEQUENCE</scope>
</reference>
<dbReference type="InterPro" id="IPR014756">
    <property type="entry name" value="Ig_E-set"/>
</dbReference>
<keyword evidence="4" id="KW-0479">Metal-binding</keyword>
<keyword evidence="8 10" id="KW-0472">Membrane</keyword>
<feature type="transmembrane region" description="Helical" evidence="10">
    <location>
        <begin position="340"/>
        <end position="358"/>
    </location>
</feature>
<dbReference type="Pfam" id="PF04234">
    <property type="entry name" value="CopC"/>
    <property type="match status" value="1"/>
</dbReference>
<dbReference type="EMBL" id="CAFBOG010000319">
    <property type="protein sequence ID" value="CAB5001462.1"/>
    <property type="molecule type" value="Genomic_DNA"/>
</dbReference>
<keyword evidence="3 10" id="KW-0812">Transmembrane</keyword>
<evidence type="ECO:0000256" key="9">
    <source>
        <dbReference type="SAM" id="MobiDB-lite"/>
    </source>
</evidence>
<dbReference type="GO" id="GO:0046688">
    <property type="term" value="P:response to copper ion"/>
    <property type="evidence" value="ECO:0007669"/>
    <property type="project" value="InterPro"/>
</dbReference>
<dbReference type="GO" id="GO:0006825">
    <property type="term" value="P:copper ion transport"/>
    <property type="evidence" value="ECO:0007669"/>
    <property type="project" value="InterPro"/>
</dbReference>
<feature type="domain" description="CopC" evidence="11">
    <location>
        <begin position="43"/>
        <end position="135"/>
    </location>
</feature>